<evidence type="ECO:0000313" key="1">
    <source>
        <dbReference type="EMBL" id="SVD79341.1"/>
    </source>
</evidence>
<dbReference type="SUPFAM" id="SSF51735">
    <property type="entry name" value="NAD(P)-binding Rossmann-fold domains"/>
    <property type="match status" value="1"/>
</dbReference>
<sequence>IEVLEECLGRKAERRFLPMQPGDMLETYADVTDLSNAVGYHPTTSVEEGVARFVEWYREFYKIDT</sequence>
<name>A0A382Y944_9ZZZZ</name>
<accession>A0A382Y944</accession>
<protein>
    <recommendedName>
        <fullName evidence="2">NAD(P)-binding domain-containing protein</fullName>
    </recommendedName>
</protein>
<organism evidence="1">
    <name type="scientific">marine metagenome</name>
    <dbReference type="NCBI Taxonomy" id="408172"/>
    <lineage>
        <taxon>unclassified sequences</taxon>
        <taxon>metagenomes</taxon>
        <taxon>ecological metagenomes</taxon>
    </lineage>
</organism>
<dbReference type="EMBL" id="UINC01173638">
    <property type="protein sequence ID" value="SVD79341.1"/>
    <property type="molecule type" value="Genomic_DNA"/>
</dbReference>
<gene>
    <name evidence="1" type="ORF">METZ01_LOCUS432195</name>
</gene>
<dbReference type="AlphaFoldDB" id="A0A382Y944"/>
<evidence type="ECO:0008006" key="2">
    <source>
        <dbReference type="Google" id="ProtNLM"/>
    </source>
</evidence>
<reference evidence="1" key="1">
    <citation type="submission" date="2018-05" db="EMBL/GenBank/DDBJ databases">
        <authorList>
            <person name="Lanie J.A."/>
            <person name="Ng W.-L."/>
            <person name="Kazmierczak K.M."/>
            <person name="Andrzejewski T.M."/>
            <person name="Davidsen T.M."/>
            <person name="Wayne K.J."/>
            <person name="Tettelin H."/>
            <person name="Glass J.I."/>
            <person name="Rusch D."/>
            <person name="Podicherti R."/>
            <person name="Tsui H.-C.T."/>
            <person name="Winkler M.E."/>
        </authorList>
    </citation>
    <scope>NUCLEOTIDE SEQUENCE</scope>
</reference>
<dbReference type="Gene3D" id="3.90.25.10">
    <property type="entry name" value="UDP-galactose 4-epimerase, domain 1"/>
    <property type="match status" value="1"/>
</dbReference>
<proteinExistence type="predicted"/>
<dbReference type="InterPro" id="IPR036291">
    <property type="entry name" value="NAD(P)-bd_dom_sf"/>
</dbReference>
<feature type="non-terminal residue" evidence="1">
    <location>
        <position position="1"/>
    </location>
</feature>